<feature type="region of interest" description="Disordered" evidence="1">
    <location>
        <begin position="667"/>
        <end position="711"/>
    </location>
</feature>
<reference evidence="2" key="1">
    <citation type="submission" date="2023-08" db="EMBL/GenBank/DDBJ databases">
        <authorList>
            <person name="Chen Y."/>
            <person name="Shah S."/>
            <person name="Dougan E. K."/>
            <person name="Thang M."/>
            <person name="Chan C."/>
        </authorList>
    </citation>
    <scope>NUCLEOTIDE SEQUENCE</scope>
</reference>
<feature type="compositionally biased region" description="Acidic residues" evidence="1">
    <location>
        <begin position="373"/>
        <end position="393"/>
    </location>
</feature>
<dbReference type="EMBL" id="CAUJNA010001180">
    <property type="protein sequence ID" value="CAJ1385024.1"/>
    <property type="molecule type" value="Genomic_DNA"/>
</dbReference>
<evidence type="ECO:0000313" key="3">
    <source>
        <dbReference type="Proteomes" id="UP001178507"/>
    </source>
</evidence>
<feature type="compositionally biased region" description="Basic and acidic residues" evidence="1">
    <location>
        <begin position="552"/>
        <end position="564"/>
    </location>
</feature>
<evidence type="ECO:0000256" key="1">
    <source>
        <dbReference type="SAM" id="MobiDB-lite"/>
    </source>
</evidence>
<protein>
    <submittedName>
        <fullName evidence="2">Uncharacterized protein</fullName>
    </submittedName>
</protein>
<feature type="region of interest" description="Disordered" evidence="1">
    <location>
        <begin position="366"/>
        <end position="393"/>
    </location>
</feature>
<name>A0AA36IF02_9DINO</name>
<feature type="compositionally biased region" description="Low complexity" evidence="1">
    <location>
        <begin position="908"/>
        <end position="923"/>
    </location>
</feature>
<proteinExistence type="predicted"/>
<accession>A0AA36IF02</accession>
<feature type="region of interest" description="Disordered" evidence="1">
    <location>
        <begin position="541"/>
        <end position="565"/>
    </location>
</feature>
<evidence type="ECO:0000313" key="2">
    <source>
        <dbReference type="EMBL" id="CAJ1385024.1"/>
    </source>
</evidence>
<sequence length="937" mass="102734">MDPASLLSLTLSCPAVGATCRWLLRLPSLQAEEALRQCLASFREGLEAAGLVTLEKGELTSGQELLAEGLLFHRLAEWQARLARCEAVEQEQGYWEQKMNAMRVEYIREIELYRLKLRCLERNLKPPDLRSSAIKGRAEVEVQTEMKSPFGETLQLWDKAMSLQQRLDAVHQRNMAFVVVEDCIFALHRAILDDDKRLRSLEKALLEACELLAARTLDLDLGQRLAEAALDGRDVLRLTRAELLPEEPQLAAQELEEALSVSAMQVLEAALRGSESRSEPLVLRLRRLARQLQGIEDSGEKAQRRSKDPVATGLVSAALGGGLEPARRTSEDWRLQTIWKALGSAKELQNTLELVKTAASQWKSLSKAKEEQIQEADPEPEEAEEEEEKEDDLEIPEAQMPVEVQAPVPAPSPPIEPEAMEAFSEAEPANPPAPAPAPPVLEQEASEHIIMPQEDRDSATSDADTQVFGQWAQLAQAAANRVHSESGLSEMELARPIMAEAGTMTPSHWLAKALLNSEDVEWTSVPLGSAKDFQWSLMPLARESPESSDEEGPARHELRSEPARAARARSASAAYQRMNSILECTWPRSVLATRVPGGPWPSISPAAWSRIGGGLELARLTSEPGLARRRILSENSIAAAEAPAPSASPSAPSFAPAEDISAALTLTPLTPLPPKAEACAPPASPRRERRRLRERRRTEPGGRSAGVQRPSLVSVEDPAPVQEFFVTAGGSSDSFHNVTTEFERQDSEVVERWLNKLREPLPMVAKLELDEVNQEPRRAGTLASLTSWQGEPSPRSPRHLQSCESVLIPVEDCPASRPSTAERRGPREANVGHAGHVFRPWTGGDVLRPKPRAKELRPQSAPEVPSHPRSAPTAREAHPAGAEAEAEVNFLPRAPAMCPKTQLRRIGRPASASTAASSRPSTPGRVHVAYVIHRPKA</sequence>
<organism evidence="2 3">
    <name type="scientific">Effrenium voratum</name>
    <dbReference type="NCBI Taxonomy" id="2562239"/>
    <lineage>
        <taxon>Eukaryota</taxon>
        <taxon>Sar</taxon>
        <taxon>Alveolata</taxon>
        <taxon>Dinophyceae</taxon>
        <taxon>Suessiales</taxon>
        <taxon>Symbiodiniaceae</taxon>
        <taxon>Effrenium</taxon>
    </lineage>
</organism>
<feature type="region of interest" description="Disordered" evidence="1">
    <location>
        <begin position="814"/>
        <end position="927"/>
    </location>
</feature>
<keyword evidence="3" id="KW-1185">Reference proteome</keyword>
<gene>
    <name evidence="2" type="ORF">EVOR1521_LOCUS11718</name>
</gene>
<dbReference type="AlphaFoldDB" id="A0AA36IF02"/>
<comment type="caution">
    <text evidence="2">The sequence shown here is derived from an EMBL/GenBank/DDBJ whole genome shotgun (WGS) entry which is preliminary data.</text>
</comment>
<dbReference type="Proteomes" id="UP001178507">
    <property type="component" value="Unassembled WGS sequence"/>
</dbReference>